<evidence type="ECO:0000313" key="2">
    <source>
        <dbReference type="Proteomes" id="UP000269945"/>
    </source>
</evidence>
<feature type="non-terminal residue" evidence="1">
    <location>
        <position position="1"/>
    </location>
</feature>
<dbReference type="InterPro" id="IPR029016">
    <property type="entry name" value="GAF-like_dom_sf"/>
</dbReference>
<feature type="non-terminal residue" evidence="1">
    <location>
        <position position="69"/>
    </location>
</feature>
<accession>A0A9X9LY27</accession>
<dbReference type="Proteomes" id="UP000269945">
    <property type="component" value="Unassembled WGS sequence"/>
</dbReference>
<reference evidence="1 2" key="1">
    <citation type="submission" date="2018-10" db="EMBL/GenBank/DDBJ databases">
        <authorList>
            <person name="Ekblom R."/>
            <person name="Jareborg N."/>
        </authorList>
    </citation>
    <scope>NUCLEOTIDE SEQUENCE [LARGE SCALE GENOMIC DNA]</scope>
    <source>
        <tissue evidence="1">Muscle</tissue>
    </source>
</reference>
<keyword evidence="2" id="KW-1185">Reference proteome</keyword>
<dbReference type="EMBL" id="CYRY02027488">
    <property type="protein sequence ID" value="VCW99080.1"/>
    <property type="molecule type" value="Genomic_DNA"/>
</dbReference>
<protein>
    <submittedName>
        <fullName evidence="1">Uncharacterized protein</fullName>
    </submittedName>
</protein>
<comment type="caution">
    <text evidence="1">The sequence shown here is derived from an EMBL/GenBank/DDBJ whole genome shotgun (WGS) entry which is preliminary data.</text>
</comment>
<organism evidence="1 2">
    <name type="scientific">Gulo gulo</name>
    <name type="common">Wolverine</name>
    <name type="synonym">Gluton</name>
    <dbReference type="NCBI Taxonomy" id="48420"/>
    <lineage>
        <taxon>Eukaryota</taxon>
        <taxon>Metazoa</taxon>
        <taxon>Chordata</taxon>
        <taxon>Craniata</taxon>
        <taxon>Vertebrata</taxon>
        <taxon>Euteleostomi</taxon>
        <taxon>Mammalia</taxon>
        <taxon>Eutheria</taxon>
        <taxon>Laurasiatheria</taxon>
        <taxon>Carnivora</taxon>
        <taxon>Caniformia</taxon>
        <taxon>Musteloidea</taxon>
        <taxon>Mustelidae</taxon>
        <taxon>Guloninae</taxon>
        <taxon>Gulo</taxon>
    </lineage>
</organism>
<dbReference type="AlphaFoldDB" id="A0A9X9LY27"/>
<sequence>VKILLWSGSKVFEELTDIERQFHKALYTVRAFLNCDRYSVGLLDMTKQKEFFDVWPVLMGEAPPYSGPR</sequence>
<proteinExistence type="predicted"/>
<evidence type="ECO:0000313" key="1">
    <source>
        <dbReference type="EMBL" id="VCW99080.1"/>
    </source>
</evidence>
<dbReference type="Gene3D" id="3.30.450.40">
    <property type="match status" value="1"/>
</dbReference>
<name>A0A9X9LY27_GULGU</name>
<gene>
    <name evidence="1" type="ORF">BN2614_LOCUS1</name>
</gene>